<accession>G2LP68</accession>
<dbReference type="GO" id="GO:0004072">
    <property type="term" value="F:aspartate kinase activity"/>
    <property type="evidence" value="ECO:0007669"/>
    <property type="project" value="UniProtKB-UniRule"/>
</dbReference>
<evidence type="ECO:0000256" key="19">
    <source>
        <dbReference type="ARBA" id="ARBA00023027"/>
    </source>
</evidence>
<name>G2LP68_BUCUM</name>
<comment type="subunit">
    <text evidence="9 28">Homotetramer.</text>
</comment>
<evidence type="ECO:0000256" key="10">
    <source>
        <dbReference type="ARBA" id="ARBA00022605"/>
    </source>
</evidence>
<evidence type="ECO:0000259" key="30">
    <source>
        <dbReference type="Pfam" id="PF00742"/>
    </source>
</evidence>
<dbReference type="PANTHER" id="PTHR43070:SF3">
    <property type="entry name" value="HOMOSERINE DEHYDROGENASE"/>
    <property type="match status" value="1"/>
</dbReference>
<evidence type="ECO:0000259" key="32">
    <source>
        <dbReference type="Pfam" id="PF22468"/>
    </source>
</evidence>
<keyword evidence="22" id="KW-0486">Methionine biosynthesis</keyword>
<evidence type="ECO:0000256" key="1">
    <source>
        <dbReference type="ARBA" id="ARBA00001920"/>
    </source>
</evidence>
<feature type="domain" description="Aspartokinase ACT" evidence="32">
    <location>
        <begin position="400"/>
        <end position="459"/>
    </location>
</feature>
<dbReference type="PIRSF" id="PIRSF000727">
    <property type="entry name" value="ThrA"/>
    <property type="match status" value="1"/>
</dbReference>
<evidence type="ECO:0000256" key="24">
    <source>
        <dbReference type="ARBA" id="ARBA00044938"/>
    </source>
</evidence>
<keyword evidence="13" id="KW-0479">Metal-binding</keyword>
<comment type="pathway">
    <text evidence="3 28">Amino-acid biosynthesis; L-methionine biosynthesis via de novo pathway; L-homoserine from L-aspartate: step 1/3.</text>
</comment>
<dbReference type="InterPro" id="IPR049638">
    <property type="entry name" value="AK-HD"/>
</dbReference>
<evidence type="ECO:0000256" key="9">
    <source>
        <dbReference type="ARBA" id="ARBA00011881"/>
    </source>
</evidence>
<comment type="similarity">
    <text evidence="7 28">In the C-terminal section; belongs to the homoserine dehydrogenase family.</text>
</comment>
<evidence type="ECO:0000313" key="34">
    <source>
        <dbReference type="Proteomes" id="UP000006139"/>
    </source>
</evidence>
<dbReference type="InterPro" id="IPR018042">
    <property type="entry name" value="Aspartate_kinase_CS"/>
</dbReference>
<evidence type="ECO:0000256" key="13">
    <source>
        <dbReference type="ARBA" id="ARBA00022723"/>
    </source>
</evidence>
<dbReference type="UniPathway" id="UPA00050">
    <property type="reaction ID" value="UER00063"/>
</dbReference>
<keyword evidence="12" id="KW-0791">Threonine biosynthesis</keyword>
<evidence type="ECO:0000256" key="2">
    <source>
        <dbReference type="ARBA" id="ARBA00004766"/>
    </source>
</evidence>
<dbReference type="SUPFAM" id="SSF55021">
    <property type="entry name" value="ACT-like"/>
    <property type="match status" value="2"/>
</dbReference>
<dbReference type="PROSITE" id="PS01042">
    <property type="entry name" value="HOMOSER_DHGENASE"/>
    <property type="match status" value="1"/>
</dbReference>
<comment type="catalytic activity">
    <reaction evidence="25">
        <text>L-aspartate + ATP = 4-phospho-L-aspartate + ADP</text>
        <dbReference type="Rhea" id="RHEA:23776"/>
        <dbReference type="ChEBI" id="CHEBI:29991"/>
        <dbReference type="ChEBI" id="CHEBI:30616"/>
        <dbReference type="ChEBI" id="CHEBI:57535"/>
        <dbReference type="ChEBI" id="CHEBI:456216"/>
        <dbReference type="EC" id="2.7.2.4"/>
    </reaction>
    <physiologicalReaction direction="left-to-right" evidence="25">
        <dbReference type="Rhea" id="RHEA:23777"/>
    </physiologicalReaction>
</comment>
<evidence type="ECO:0000256" key="5">
    <source>
        <dbReference type="ARBA" id="ARBA00005062"/>
    </source>
</evidence>
<evidence type="ECO:0000256" key="11">
    <source>
        <dbReference type="ARBA" id="ARBA00022679"/>
    </source>
</evidence>
<gene>
    <name evidence="33" type="primary">thrA</name>
    <name evidence="33" type="ORF">BUAMB_182</name>
</gene>
<dbReference type="Pfam" id="PF00742">
    <property type="entry name" value="Homoserine_dh"/>
    <property type="match status" value="1"/>
</dbReference>
<dbReference type="FunFam" id="3.30.2130.10:FF:000001">
    <property type="entry name" value="Bifunctional aspartokinase/homoserine dehydrogenase"/>
    <property type="match status" value="1"/>
</dbReference>
<dbReference type="InterPro" id="IPR001342">
    <property type="entry name" value="HDH_cat"/>
</dbReference>
<proteinExistence type="inferred from homology"/>
<dbReference type="GO" id="GO:0009088">
    <property type="term" value="P:threonine biosynthetic process"/>
    <property type="evidence" value="ECO:0007669"/>
    <property type="project" value="UniProtKB-UniRule"/>
</dbReference>
<dbReference type="FunFam" id="3.40.50.720:FF:000083">
    <property type="entry name" value="Bifunctional aspartokinase/homoserine dehydrogenase"/>
    <property type="match status" value="1"/>
</dbReference>
<dbReference type="Gene3D" id="3.40.50.720">
    <property type="entry name" value="NAD(P)-binding Rossmann-like Domain"/>
    <property type="match status" value="1"/>
</dbReference>
<evidence type="ECO:0000256" key="4">
    <source>
        <dbReference type="ARBA" id="ARBA00005056"/>
    </source>
</evidence>
<dbReference type="eggNOG" id="COG0460">
    <property type="taxonomic scope" value="Bacteria"/>
</dbReference>
<dbReference type="EC" id="1.1.1.3" evidence="28"/>
<dbReference type="NCBIfam" id="NF006959">
    <property type="entry name" value="PRK09436.1"/>
    <property type="match status" value="1"/>
</dbReference>
<dbReference type="RefSeq" id="WP_014499909.1">
    <property type="nucleotide sequence ID" value="NC_017259.1"/>
</dbReference>
<evidence type="ECO:0000256" key="15">
    <source>
        <dbReference type="ARBA" id="ARBA00022777"/>
    </source>
</evidence>
<evidence type="ECO:0000256" key="23">
    <source>
        <dbReference type="ARBA" id="ARBA00023268"/>
    </source>
</evidence>
<comment type="cofactor">
    <cofactor evidence="1">
        <name>a metal cation</name>
        <dbReference type="ChEBI" id="CHEBI:25213"/>
    </cofactor>
</comment>
<comment type="function">
    <text evidence="24">Bifunctional aspartate kinase and homoserine dehydrogenase that catalyzes the first and the third steps toward the synthesis of lysine, methionine and threonine from aspartate.</text>
</comment>
<dbReference type="SUPFAM" id="SSF55347">
    <property type="entry name" value="Glyceraldehyde-3-phosphate dehydrogenase-like, C-terminal domain"/>
    <property type="match status" value="1"/>
</dbReference>
<evidence type="ECO:0000256" key="26">
    <source>
        <dbReference type="ARBA" id="ARBA00048841"/>
    </source>
</evidence>
<comment type="pathway">
    <text evidence="4 28">Amino-acid biosynthesis; L-threonine biosynthesis; L-threonine from L-aspartate: step 3/5.</text>
</comment>
<dbReference type="CDD" id="cd04892">
    <property type="entry name" value="ACT_AK-like_2"/>
    <property type="match status" value="1"/>
</dbReference>
<feature type="domain" description="Aspartate/homoserine dehydrogenase NAD-binding" evidence="31">
    <location>
        <begin position="473"/>
        <end position="607"/>
    </location>
</feature>
<evidence type="ECO:0000256" key="20">
    <source>
        <dbReference type="ARBA" id="ARBA00023053"/>
    </source>
</evidence>
<keyword evidence="20" id="KW-0915">Sodium</keyword>
<keyword evidence="17 28" id="KW-0521">NADP</keyword>
<dbReference type="eggNOG" id="COG0527">
    <property type="taxonomic scope" value="Bacteria"/>
</dbReference>
<keyword evidence="14 28" id="KW-0547">Nucleotide-binding</keyword>
<dbReference type="UniPathway" id="UPA00051">
    <property type="reaction ID" value="UER00462"/>
</dbReference>
<dbReference type="SUPFAM" id="SSF51735">
    <property type="entry name" value="NAD(P)-binding Rossmann-fold domains"/>
    <property type="match status" value="1"/>
</dbReference>
<protein>
    <recommendedName>
        <fullName evidence="28">Bifunctional aspartokinase/homoserine dehydrogenase</fullName>
    </recommendedName>
    <domain>
        <recommendedName>
            <fullName evidence="28">Aspartokinase</fullName>
            <ecNumber evidence="28">2.7.2.4</ecNumber>
        </recommendedName>
    </domain>
    <domain>
        <recommendedName>
            <fullName evidence="28">Homoserine dehydrogenase</fullName>
            <ecNumber evidence="28">1.1.1.3</ecNumber>
        </recommendedName>
    </domain>
</protein>
<dbReference type="Pfam" id="PF22468">
    <property type="entry name" value="ACT_9"/>
    <property type="match status" value="1"/>
</dbReference>
<organism evidence="33 34">
    <name type="scientific">Buchnera aphidicola str. Ua</name>
    <name type="common">Uroleucon ambrosiae</name>
    <dbReference type="NCBI Taxonomy" id="1005057"/>
    <lineage>
        <taxon>Bacteria</taxon>
        <taxon>Pseudomonadati</taxon>
        <taxon>Pseudomonadota</taxon>
        <taxon>Gammaproteobacteria</taxon>
        <taxon>Enterobacterales</taxon>
        <taxon>Erwiniaceae</taxon>
        <taxon>Buchnera</taxon>
    </lineage>
</organism>
<dbReference type="InterPro" id="IPR054352">
    <property type="entry name" value="ACT_Aspartokinase"/>
</dbReference>
<evidence type="ECO:0000256" key="27">
    <source>
        <dbReference type="ARBA" id="ARBA00049031"/>
    </source>
</evidence>
<dbReference type="Gene3D" id="3.40.1160.10">
    <property type="entry name" value="Acetylglutamate kinase-like"/>
    <property type="match status" value="1"/>
</dbReference>
<evidence type="ECO:0000256" key="12">
    <source>
        <dbReference type="ARBA" id="ARBA00022697"/>
    </source>
</evidence>
<dbReference type="InterPro" id="IPR005106">
    <property type="entry name" value="Asp/hSer_DH_NAD-bd"/>
</dbReference>
<dbReference type="KEGG" id="buh:BUAMB_182"/>
<keyword evidence="11 28" id="KW-0808">Transferase</keyword>
<dbReference type="GO" id="GO:0004412">
    <property type="term" value="F:homoserine dehydrogenase activity"/>
    <property type="evidence" value="ECO:0007669"/>
    <property type="project" value="UniProtKB-UniRule"/>
</dbReference>
<keyword evidence="10 28" id="KW-0028">Amino-acid biosynthesis</keyword>
<evidence type="ECO:0000256" key="8">
    <source>
        <dbReference type="ARBA" id="ARBA00010046"/>
    </source>
</evidence>
<dbReference type="InterPro" id="IPR001048">
    <property type="entry name" value="Asp/Glu/Uridylate_kinase"/>
</dbReference>
<dbReference type="GO" id="GO:0009089">
    <property type="term" value="P:lysine biosynthetic process via diaminopimelate"/>
    <property type="evidence" value="ECO:0007669"/>
    <property type="project" value="UniProtKB-UniRule"/>
</dbReference>
<keyword evidence="21" id="KW-0457">Lysine biosynthesis</keyword>
<dbReference type="GO" id="GO:0009090">
    <property type="term" value="P:homoserine biosynthetic process"/>
    <property type="evidence" value="ECO:0007669"/>
    <property type="project" value="UniProtKB-ARBA"/>
</dbReference>
<keyword evidence="15 28" id="KW-0418">Kinase</keyword>
<dbReference type="STRING" id="1005057.BUAMB_182"/>
<dbReference type="Gene3D" id="1.20.120.1320">
    <property type="entry name" value="Aspartokinase, catalytic domain"/>
    <property type="match status" value="1"/>
</dbReference>
<dbReference type="Gene3D" id="3.30.2130.10">
    <property type="entry name" value="VC0802-like"/>
    <property type="match status" value="1"/>
</dbReference>
<dbReference type="InterPro" id="IPR045865">
    <property type="entry name" value="ACT-like_dom_sf"/>
</dbReference>
<feature type="domain" description="Aspartate/glutamate/uridylate kinase" evidence="29">
    <location>
        <begin position="2"/>
        <end position="285"/>
    </location>
</feature>
<dbReference type="HOGENOM" id="CLU_009116_7_1_6"/>
<evidence type="ECO:0000259" key="29">
    <source>
        <dbReference type="Pfam" id="PF00696"/>
    </source>
</evidence>
<dbReference type="CDD" id="cd04257">
    <property type="entry name" value="AAK_AK-HSDH"/>
    <property type="match status" value="1"/>
</dbReference>
<dbReference type="GO" id="GO:0005524">
    <property type="term" value="F:ATP binding"/>
    <property type="evidence" value="ECO:0007669"/>
    <property type="project" value="UniProtKB-UniRule"/>
</dbReference>
<dbReference type="InterPro" id="IPR036291">
    <property type="entry name" value="NAD(P)-bd_dom_sf"/>
</dbReference>
<comment type="catalytic activity">
    <reaction evidence="26">
        <text>L-homoserine + NADP(+) = L-aspartate 4-semialdehyde + NADPH + H(+)</text>
        <dbReference type="Rhea" id="RHEA:15761"/>
        <dbReference type="ChEBI" id="CHEBI:15378"/>
        <dbReference type="ChEBI" id="CHEBI:57476"/>
        <dbReference type="ChEBI" id="CHEBI:57783"/>
        <dbReference type="ChEBI" id="CHEBI:58349"/>
        <dbReference type="ChEBI" id="CHEBI:537519"/>
        <dbReference type="EC" id="1.1.1.3"/>
    </reaction>
    <physiologicalReaction direction="right-to-left" evidence="26">
        <dbReference type="Rhea" id="RHEA:15763"/>
    </physiologicalReaction>
</comment>
<comment type="pathway">
    <text evidence="2 28">Amino-acid biosynthesis; L-lysine biosynthesis via DAP pathway; (S)-tetrahydrodipicolinate from L-aspartate: step 1/4.</text>
</comment>
<evidence type="ECO:0000313" key="33">
    <source>
        <dbReference type="EMBL" id="AEO08005.1"/>
    </source>
</evidence>
<keyword evidence="16 28" id="KW-0067">ATP-binding</keyword>
<comment type="pathway">
    <text evidence="6 28">Amino-acid biosynthesis; L-threonine biosynthesis; L-threonine from L-aspartate: step 1/5.</text>
</comment>
<keyword evidence="19" id="KW-0520">NAD</keyword>
<comment type="catalytic activity">
    <reaction evidence="27">
        <text>L-homoserine + NAD(+) = L-aspartate 4-semialdehyde + NADH + H(+)</text>
        <dbReference type="Rhea" id="RHEA:15757"/>
        <dbReference type="ChEBI" id="CHEBI:15378"/>
        <dbReference type="ChEBI" id="CHEBI:57476"/>
        <dbReference type="ChEBI" id="CHEBI:57540"/>
        <dbReference type="ChEBI" id="CHEBI:57945"/>
        <dbReference type="ChEBI" id="CHEBI:537519"/>
        <dbReference type="EC" id="1.1.1.3"/>
    </reaction>
    <physiologicalReaction direction="right-to-left" evidence="27">
        <dbReference type="Rhea" id="RHEA:15759"/>
    </physiologicalReaction>
</comment>
<evidence type="ECO:0000256" key="18">
    <source>
        <dbReference type="ARBA" id="ARBA00023002"/>
    </source>
</evidence>
<dbReference type="Pfam" id="PF00696">
    <property type="entry name" value="AA_kinase"/>
    <property type="match status" value="1"/>
</dbReference>
<feature type="domain" description="Homoserine dehydrogenase catalytic" evidence="30">
    <location>
        <begin position="615"/>
        <end position="812"/>
    </location>
</feature>
<dbReference type="PROSITE" id="PS00324">
    <property type="entry name" value="ASPARTOKINASE"/>
    <property type="match status" value="1"/>
</dbReference>
<evidence type="ECO:0000256" key="21">
    <source>
        <dbReference type="ARBA" id="ARBA00023154"/>
    </source>
</evidence>
<dbReference type="Gene3D" id="3.30.360.10">
    <property type="entry name" value="Dihydrodipicolinate Reductase, domain 2"/>
    <property type="match status" value="1"/>
</dbReference>
<dbReference type="UniPathway" id="UPA00034">
    <property type="reaction ID" value="UER00015"/>
</dbReference>
<evidence type="ECO:0000259" key="31">
    <source>
        <dbReference type="Pfam" id="PF03447"/>
    </source>
</evidence>
<evidence type="ECO:0000256" key="3">
    <source>
        <dbReference type="ARBA" id="ARBA00004986"/>
    </source>
</evidence>
<dbReference type="InterPro" id="IPR019811">
    <property type="entry name" value="HDH_CS"/>
</dbReference>
<dbReference type="FunFam" id="3.30.360.10:FF:000006">
    <property type="entry name" value="Bifunctional aspartokinase/homoserine dehydrogenase"/>
    <property type="match status" value="1"/>
</dbReference>
<evidence type="ECO:0000256" key="14">
    <source>
        <dbReference type="ARBA" id="ARBA00022741"/>
    </source>
</evidence>
<evidence type="ECO:0000256" key="17">
    <source>
        <dbReference type="ARBA" id="ARBA00022857"/>
    </source>
</evidence>
<dbReference type="InterPro" id="IPR001341">
    <property type="entry name" value="Asp_kinase"/>
</dbReference>
<dbReference type="PANTHER" id="PTHR43070">
    <property type="match status" value="1"/>
</dbReference>
<dbReference type="AlphaFoldDB" id="G2LP68"/>
<evidence type="ECO:0000256" key="25">
    <source>
        <dbReference type="ARBA" id="ARBA00048561"/>
    </source>
</evidence>
<comment type="similarity">
    <text evidence="8 28">In the N-terminal section; belongs to the aspartokinase family.</text>
</comment>
<dbReference type="InterPro" id="IPR041743">
    <property type="entry name" value="AK-HSDH_N"/>
</dbReference>
<sequence length="816" mass="92531">MKVLKFGGTSLANAEKFLSVANIIEQNMIINQIAVVLSAPAKITNNLVNIIENIDKNDQMLEKIKLTENIFITLIHDLSNMQENFLYQEIQNIIKKEFDQLKNIIHGITLLQQCPDNIRAMIISRGEILSVLIMKSILQTKYHNVTIIDPVKNFVSFSNNYLEATIDIHSSKEYINKLKIKKDEVILMPGFISGNQNKELIVLGRNGSDYSAAVLAVCLNANCCEIWTDVDGVLTCDPKIVLNPYLLKSISYQEAIELSYFGAKVLHPRTIAPISEFNIPCWIKNTNNIQSKGTLICNTHDSEKNGLKGVTHLNDIVMLNISGNYIQDLRNIIPRVFTRILKNNIKIFLINQSSSENKMNLFISKNDLSKILYLLNKEFQLELQNKLLNTFKIRKNLSILSVIGSNIHMQCNILSKIFSILNQSKINIFAVSQGASKHSISLVIHQENVLQAVQNVHYELFSNKKIIHVFLIGIGGVGSTLINQILKQRKYLNKKNIIIKICAIANSKKILYLDNIINLSNWKSSFEQFSKEFNIEILNHLIKNNHLSNSVIIDCTSDQILSEKYVDFLYNNFHVVTSNKKANTSQLHYYKKIRKAISITNNKFFYETNVGAGLPVIETIKNLFQTGDSLIRFKGILSGSLSFIFGRLEEGILLSQATQEAKKLGFTEPNPCDDLSGADVARKLLILAREFGYNIELEDIKIEALLPDIFKHNKDVDEFLLKLQKLDSIFFKKINKALANNNVLRFVATIENNKQFFVKLEEVNIHDPLYKVKNGENALAFYTNYYQPIPLVLRGYGAGNDVTASGVFSDLLRTLS</sequence>
<dbReference type="EC" id="2.7.2.4" evidence="28"/>
<dbReference type="EMBL" id="CP002648">
    <property type="protein sequence ID" value="AEO08005.1"/>
    <property type="molecule type" value="Genomic_DNA"/>
</dbReference>
<dbReference type="PATRIC" id="fig|1005057.4.peg.172"/>
<dbReference type="OrthoDB" id="9799110at2"/>
<evidence type="ECO:0000256" key="7">
    <source>
        <dbReference type="ARBA" id="ARBA00007952"/>
    </source>
</evidence>
<dbReference type="NCBIfam" id="TIGR00657">
    <property type="entry name" value="asp_kinases"/>
    <property type="match status" value="1"/>
</dbReference>
<dbReference type="GO" id="GO:0009086">
    <property type="term" value="P:methionine biosynthetic process"/>
    <property type="evidence" value="ECO:0007669"/>
    <property type="project" value="UniProtKB-KW"/>
</dbReference>
<dbReference type="InterPro" id="IPR011147">
    <property type="entry name" value="Bifunc_Aspkin/hSer_DH"/>
</dbReference>
<evidence type="ECO:0000256" key="28">
    <source>
        <dbReference type="PIRNR" id="PIRNR000727"/>
    </source>
</evidence>
<evidence type="ECO:0000256" key="6">
    <source>
        <dbReference type="ARBA" id="ARBA00005139"/>
    </source>
</evidence>
<keyword evidence="18 28" id="KW-0560">Oxidoreductase</keyword>
<dbReference type="GO" id="GO:0046872">
    <property type="term" value="F:metal ion binding"/>
    <property type="evidence" value="ECO:0007669"/>
    <property type="project" value="UniProtKB-KW"/>
</dbReference>
<dbReference type="Pfam" id="PF03447">
    <property type="entry name" value="NAD_binding_3"/>
    <property type="match status" value="1"/>
</dbReference>
<keyword evidence="23" id="KW-0511">Multifunctional enzyme</keyword>
<reference evidence="33 34" key="1">
    <citation type="journal article" date="2011" name="PLoS Genet.">
        <title>Sequence conservation and functional constraint on intergenic spacers in reduced genomes of the obligate symbiont buchnera.</title>
        <authorList>
            <person name="Degnan P.H."/>
            <person name="Ochman H."/>
            <person name="Moran N.A."/>
        </authorList>
    </citation>
    <scope>NUCLEOTIDE SEQUENCE [LARGE SCALE GENOMIC DNA]</scope>
    <source>
        <strain evidence="33 34">Ua</strain>
    </source>
</reference>
<evidence type="ECO:0000256" key="22">
    <source>
        <dbReference type="ARBA" id="ARBA00023167"/>
    </source>
</evidence>
<dbReference type="InterPro" id="IPR042199">
    <property type="entry name" value="AsparK_Bifunc_asparK/hSer_DH"/>
</dbReference>
<dbReference type="SUPFAM" id="SSF53633">
    <property type="entry name" value="Carbamate kinase-like"/>
    <property type="match status" value="1"/>
</dbReference>
<dbReference type="InterPro" id="IPR036393">
    <property type="entry name" value="AceGlu_kinase-like_sf"/>
</dbReference>
<dbReference type="GO" id="GO:0050661">
    <property type="term" value="F:NADP binding"/>
    <property type="evidence" value="ECO:0007669"/>
    <property type="project" value="UniProtKB-UniRule"/>
</dbReference>
<comment type="pathway">
    <text evidence="5 28">Amino-acid biosynthesis; L-methionine biosynthesis via de novo pathway; L-homoserine from L-aspartate: step 3/3.</text>
</comment>
<evidence type="ECO:0000256" key="16">
    <source>
        <dbReference type="ARBA" id="ARBA00022840"/>
    </source>
</evidence>
<dbReference type="Proteomes" id="UP000006139">
    <property type="component" value="Chromosome"/>
</dbReference>